<comment type="caution">
    <text evidence="1">The sequence shown here is derived from an EMBL/GenBank/DDBJ whole genome shotgun (WGS) entry which is preliminary data.</text>
</comment>
<evidence type="ECO:0000313" key="2">
    <source>
        <dbReference type="Proteomes" id="UP001469365"/>
    </source>
</evidence>
<gene>
    <name evidence="1" type="ORF">WMW72_00045</name>
</gene>
<protein>
    <submittedName>
        <fullName evidence="1">Uncharacterized protein</fullName>
    </submittedName>
</protein>
<organism evidence="1 2">
    <name type="scientific">Paenibacillus filicis</name>
    <dbReference type="NCBI Taxonomy" id="669464"/>
    <lineage>
        <taxon>Bacteria</taxon>
        <taxon>Bacillati</taxon>
        <taxon>Bacillota</taxon>
        <taxon>Bacilli</taxon>
        <taxon>Bacillales</taxon>
        <taxon>Paenibacillaceae</taxon>
        <taxon>Paenibacillus</taxon>
    </lineage>
</organism>
<name>A0ABU9DBR0_9BACL</name>
<sequence length="63" mass="6882">MNIIQLSPRLIHAVKENSNSTGTLRNGIAQDNSSSLSEPELSAMSKVFLQADKKSEKKPLAAW</sequence>
<reference evidence="1 2" key="1">
    <citation type="submission" date="2024-04" db="EMBL/GenBank/DDBJ databases">
        <title>draft genome sequnece of Paenibacillus filicis.</title>
        <authorList>
            <person name="Kim D.-U."/>
        </authorList>
    </citation>
    <scope>NUCLEOTIDE SEQUENCE [LARGE SCALE GENOMIC DNA]</scope>
    <source>
        <strain evidence="1 2">KACC14197</strain>
    </source>
</reference>
<accession>A0ABU9DBR0</accession>
<dbReference type="Proteomes" id="UP001469365">
    <property type="component" value="Unassembled WGS sequence"/>
</dbReference>
<proteinExistence type="predicted"/>
<dbReference type="EMBL" id="JBBPCC010000001">
    <property type="protein sequence ID" value="MEK8126296.1"/>
    <property type="molecule type" value="Genomic_DNA"/>
</dbReference>
<dbReference type="RefSeq" id="WP_341413356.1">
    <property type="nucleotide sequence ID" value="NZ_JBBPCC010000001.1"/>
</dbReference>
<keyword evidence="2" id="KW-1185">Reference proteome</keyword>
<evidence type="ECO:0000313" key="1">
    <source>
        <dbReference type="EMBL" id="MEK8126296.1"/>
    </source>
</evidence>